<gene>
    <name evidence="2" type="ORF">METZ01_LOCUS135416</name>
</gene>
<feature type="transmembrane region" description="Helical" evidence="1">
    <location>
        <begin position="21"/>
        <end position="38"/>
    </location>
</feature>
<protein>
    <recommendedName>
        <fullName evidence="3">DUF4956 domain-containing protein</fullName>
    </recommendedName>
</protein>
<proteinExistence type="predicted"/>
<feature type="transmembrane region" description="Helical" evidence="1">
    <location>
        <begin position="123"/>
        <end position="140"/>
    </location>
</feature>
<dbReference type="Pfam" id="PF16316">
    <property type="entry name" value="DUF4956"/>
    <property type="match status" value="1"/>
</dbReference>
<feature type="transmembrane region" description="Helical" evidence="1">
    <location>
        <begin position="58"/>
        <end position="89"/>
    </location>
</feature>
<keyword evidence="1" id="KW-0812">Transmembrane</keyword>
<name>A0A381Z102_9ZZZZ</name>
<keyword evidence="1" id="KW-0472">Membrane</keyword>
<dbReference type="AlphaFoldDB" id="A0A381Z102"/>
<accession>A0A381Z102</accession>
<evidence type="ECO:0008006" key="3">
    <source>
        <dbReference type="Google" id="ProtNLM"/>
    </source>
</evidence>
<evidence type="ECO:0000256" key="1">
    <source>
        <dbReference type="SAM" id="Phobius"/>
    </source>
</evidence>
<evidence type="ECO:0000313" key="2">
    <source>
        <dbReference type="EMBL" id="SVA82562.1"/>
    </source>
</evidence>
<dbReference type="InterPro" id="IPR032531">
    <property type="entry name" value="DUF4956"/>
</dbReference>
<organism evidence="2">
    <name type="scientific">marine metagenome</name>
    <dbReference type="NCBI Taxonomy" id="408172"/>
    <lineage>
        <taxon>unclassified sequences</taxon>
        <taxon>metagenomes</taxon>
        <taxon>ecological metagenomes</taxon>
    </lineage>
</organism>
<sequence length="227" mass="25651">MNDANFLQGIFTPEMIQITHWGFIFNLILTGLLSYILGKIYIRYGMSLSNRKDFARNFVLLGLATMLIITIVQSSLALSLGLIGALSIVRFRAAIKEPEELIYLFLTIAIGLGMGANQRFKTVIAFIAISLIIWLSSKVSKKTQDKQGYLTLSSKKPDLWSIQTINDLIEQESDDFKLRRFDKMENFLEALFLVTLSDPQAIENIDQELRTKDSSIQIIFANTGESL</sequence>
<keyword evidence="1" id="KW-1133">Transmembrane helix</keyword>
<dbReference type="EMBL" id="UINC01019493">
    <property type="protein sequence ID" value="SVA82562.1"/>
    <property type="molecule type" value="Genomic_DNA"/>
</dbReference>
<reference evidence="2" key="1">
    <citation type="submission" date="2018-05" db="EMBL/GenBank/DDBJ databases">
        <authorList>
            <person name="Lanie J.A."/>
            <person name="Ng W.-L."/>
            <person name="Kazmierczak K.M."/>
            <person name="Andrzejewski T.M."/>
            <person name="Davidsen T.M."/>
            <person name="Wayne K.J."/>
            <person name="Tettelin H."/>
            <person name="Glass J.I."/>
            <person name="Rusch D."/>
            <person name="Podicherti R."/>
            <person name="Tsui H.-C.T."/>
            <person name="Winkler M.E."/>
        </authorList>
    </citation>
    <scope>NUCLEOTIDE SEQUENCE</scope>
</reference>